<protein>
    <submittedName>
        <fullName evidence="1">Uncharacterized protein</fullName>
    </submittedName>
</protein>
<dbReference type="EMBL" id="ML000093">
    <property type="protein sequence ID" value="RKO84445.1"/>
    <property type="molecule type" value="Genomic_DNA"/>
</dbReference>
<gene>
    <name evidence="1" type="ORF">BDK51DRAFT_32992</name>
</gene>
<evidence type="ECO:0000313" key="2">
    <source>
        <dbReference type="Proteomes" id="UP000269721"/>
    </source>
</evidence>
<accession>A0A4P9VZK6</accession>
<name>A0A4P9VZK6_9FUNG</name>
<reference evidence="2" key="1">
    <citation type="journal article" date="2018" name="Nat. Microbiol.">
        <title>Leveraging single-cell genomics to expand the fungal tree of life.</title>
        <authorList>
            <person name="Ahrendt S.R."/>
            <person name="Quandt C.A."/>
            <person name="Ciobanu D."/>
            <person name="Clum A."/>
            <person name="Salamov A."/>
            <person name="Andreopoulos B."/>
            <person name="Cheng J.F."/>
            <person name="Woyke T."/>
            <person name="Pelin A."/>
            <person name="Henrissat B."/>
            <person name="Reynolds N.K."/>
            <person name="Benny G.L."/>
            <person name="Smith M.E."/>
            <person name="James T.Y."/>
            <person name="Grigoriev I.V."/>
        </authorList>
    </citation>
    <scope>NUCLEOTIDE SEQUENCE [LARGE SCALE GENOMIC DNA]</scope>
</reference>
<evidence type="ECO:0000313" key="1">
    <source>
        <dbReference type="EMBL" id="RKO84445.1"/>
    </source>
</evidence>
<sequence>MDAKGDAVDVNGQAEYHQMDFVQSDSLTLPLSCAWAVAHDKPVFGADKDCEVKQEDLKNHTAEDGNEDGIFDNEIEGDGTGVTAIVLDLLPTQMNPEALPIALPLLKRQPAPETTLDDILAEAPSTSDMATTGGSATFGMDGYWNKAATRKTTKTIAAAKSKAKKDQPTPVEDAYTCDPCLKKLKPTDPDTGAVIKELIILGQRVSTGTSLIKKSNWPKIASAKAPAKAQVKIAQMKMQHDLELAKLHLQKKQNN</sequence>
<dbReference type="AlphaFoldDB" id="A0A4P9VZK6"/>
<keyword evidence="2" id="KW-1185">Reference proteome</keyword>
<proteinExistence type="predicted"/>
<organism evidence="1 2">
    <name type="scientific">Blyttiomyces helicus</name>
    <dbReference type="NCBI Taxonomy" id="388810"/>
    <lineage>
        <taxon>Eukaryota</taxon>
        <taxon>Fungi</taxon>
        <taxon>Fungi incertae sedis</taxon>
        <taxon>Chytridiomycota</taxon>
        <taxon>Chytridiomycota incertae sedis</taxon>
        <taxon>Chytridiomycetes</taxon>
        <taxon>Chytridiomycetes incertae sedis</taxon>
        <taxon>Blyttiomyces</taxon>
    </lineage>
</organism>
<dbReference type="Proteomes" id="UP000269721">
    <property type="component" value="Unassembled WGS sequence"/>
</dbReference>